<organism evidence="3">
    <name type="scientific">Gracilaria hainanensis</name>
    <dbReference type="NCBI Taxonomy" id="2871843"/>
    <lineage>
        <taxon>Eukaryota</taxon>
        <taxon>Rhodophyta</taxon>
        <taxon>Florideophyceae</taxon>
        <taxon>Rhodymeniophycidae</taxon>
        <taxon>Gracilariales</taxon>
        <taxon>Gracilariaceae</taxon>
        <taxon>Gracilaria</taxon>
    </lineage>
</organism>
<keyword evidence="2" id="KW-1133">Transmembrane helix</keyword>
<dbReference type="EMBL" id="PP942170">
    <property type="protein sequence ID" value="XCA55404.1"/>
    <property type="molecule type" value="Genomic_DNA"/>
</dbReference>
<dbReference type="AlphaFoldDB" id="A0AAU7YQI3"/>
<feature type="transmembrane region" description="Helical" evidence="2">
    <location>
        <begin position="224"/>
        <end position="243"/>
    </location>
</feature>
<dbReference type="InterPro" id="IPR051790">
    <property type="entry name" value="Cytochrome_c-biogenesis_DsbD"/>
</dbReference>
<evidence type="ECO:0000313" key="3">
    <source>
        <dbReference type="EMBL" id="XCA55404.1"/>
    </source>
</evidence>
<geneLocation type="chloroplast" evidence="3"/>
<name>A0AAU7YQI3_9FLOR</name>
<evidence type="ECO:0000256" key="2">
    <source>
        <dbReference type="SAM" id="Phobius"/>
    </source>
</evidence>
<keyword evidence="2" id="KW-0472">Membrane</keyword>
<feature type="transmembrane region" description="Helical" evidence="2">
    <location>
        <begin position="35"/>
        <end position="64"/>
    </location>
</feature>
<gene>
    <name evidence="3" type="primary">dsbD</name>
</gene>
<reference evidence="3" key="1">
    <citation type="submission" date="2024-06" db="EMBL/GenBank/DDBJ databases">
        <title>The complete plastid genome and phylogenetic analysis of Gracilaria hainanensis.</title>
        <authorList>
            <person name="Tan H."/>
            <person name="Li N."/>
        </authorList>
    </citation>
    <scope>NUCLEOTIDE SEQUENCE</scope>
</reference>
<feature type="transmembrane region" description="Helical" evidence="2">
    <location>
        <begin position="181"/>
        <end position="203"/>
    </location>
</feature>
<feature type="transmembrane region" description="Helical" evidence="2">
    <location>
        <begin position="101"/>
        <end position="125"/>
    </location>
</feature>
<accession>A0AAU7YQI3</accession>
<feature type="transmembrane region" description="Helical" evidence="2">
    <location>
        <begin position="76"/>
        <end position="95"/>
    </location>
</feature>
<feature type="transmembrane region" description="Helical" evidence="2">
    <location>
        <begin position="146"/>
        <end position="175"/>
    </location>
</feature>
<keyword evidence="3" id="KW-0150">Chloroplast</keyword>
<keyword evidence="1" id="KW-0201">Cytochrome c-type biogenesis</keyword>
<keyword evidence="2" id="KW-0812">Transmembrane</keyword>
<dbReference type="PANTHER" id="PTHR31272:SF6">
    <property type="entry name" value="CYTOCHROME C-TYPE BIOGENESIS CCDA-LIKE CHLOROPLASTIC PROTEIN"/>
    <property type="match status" value="1"/>
</dbReference>
<evidence type="ECO:0000256" key="1">
    <source>
        <dbReference type="ARBA" id="ARBA00022748"/>
    </source>
</evidence>
<dbReference type="PANTHER" id="PTHR31272">
    <property type="entry name" value="CYTOCHROME C-TYPE BIOGENESIS PROTEIN HI_1454-RELATED"/>
    <property type="match status" value="1"/>
</dbReference>
<keyword evidence="3" id="KW-0934">Plastid</keyword>
<sequence>MIKLNFLNIINYQTYHIEQNLYDILGSQINSAQPIIFLLLIISGLLTSLNPCLLSVIPTSLSYIYAEKLTNTSKNIFIFGILSSTIFSIIIFQVLDKQYKYLLHTFPLLSYIATAIISLNLLQILEFNNSFGHNNSIYKRLSFIPLLYQYITGLIIGISSSSCTTPLILIILLWISSCKYSFLGIIYTTTYLFSYILPIYLIINQNHNQNLIKKWPLIWNNITFISGCTMLGYSIFSLLNIIFI</sequence>
<protein>
    <submittedName>
        <fullName evidence="3">Thiol:disulfide interchange protein</fullName>
    </submittedName>
</protein>
<proteinExistence type="predicted"/>
<dbReference type="GO" id="GO:0017004">
    <property type="term" value="P:cytochrome complex assembly"/>
    <property type="evidence" value="ECO:0007669"/>
    <property type="project" value="UniProtKB-KW"/>
</dbReference>